<dbReference type="GO" id="GO:0006883">
    <property type="term" value="P:intracellular sodium ion homeostasis"/>
    <property type="evidence" value="ECO:0007669"/>
    <property type="project" value="TreeGrafter"/>
</dbReference>
<evidence type="ECO:0000313" key="5">
    <source>
        <dbReference type="EMBL" id="ETV86381.1"/>
    </source>
</evidence>
<dbReference type="VEuPathDB" id="FungiDB:H257_02760"/>
<name>W4H456_APHAT</name>
<feature type="compositionally biased region" description="Low complexity" evidence="3">
    <location>
        <begin position="735"/>
        <end position="748"/>
    </location>
</feature>
<dbReference type="GO" id="GO:0005886">
    <property type="term" value="C:plasma membrane"/>
    <property type="evidence" value="ECO:0007669"/>
    <property type="project" value="UniProtKB-SubCell"/>
</dbReference>
<feature type="region of interest" description="Disordered" evidence="3">
    <location>
        <begin position="646"/>
        <end position="665"/>
    </location>
</feature>
<evidence type="ECO:0000256" key="3">
    <source>
        <dbReference type="SAM" id="MobiDB-lite"/>
    </source>
</evidence>
<dbReference type="GO" id="GO:1990573">
    <property type="term" value="P:potassium ion import across plasma membrane"/>
    <property type="evidence" value="ECO:0007669"/>
    <property type="project" value="TreeGrafter"/>
</dbReference>
<dbReference type="GO" id="GO:0000166">
    <property type="term" value="F:nucleotide binding"/>
    <property type="evidence" value="ECO:0007669"/>
    <property type="project" value="InterPro"/>
</dbReference>
<dbReference type="GO" id="GO:0005391">
    <property type="term" value="F:P-type sodium:potassium-exchanging transporter activity"/>
    <property type="evidence" value="ECO:0007669"/>
    <property type="project" value="TreeGrafter"/>
</dbReference>
<keyword evidence="2" id="KW-1003">Cell membrane</keyword>
<reference evidence="5" key="1">
    <citation type="submission" date="2013-12" db="EMBL/GenBank/DDBJ databases">
        <title>The Genome Sequence of Aphanomyces astaci APO3.</title>
        <authorList>
            <consortium name="The Broad Institute Genomics Platform"/>
            <person name="Russ C."/>
            <person name="Tyler B."/>
            <person name="van West P."/>
            <person name="Dieguez-Uribeondo J."/>
            <person name="Young S.K."/>
            <person name="Zeng Q."/>
            <person name="Gargeya S."/>
            <person name="Fitzgerald M."/>
            <person name="Abouelleil A."/>
            <person name="Alvarado L."/>
            <person name="Chapman S.B."/>
            <person name="Gainer-Dewar J."/>
            <person name="Goldberg J."/>
            <person name="Griggs A."/>
            <person name="Gujja S."/>
            <person name="Hansen M."/>
            <person name="Howarth C."/>
            <person name="Imamovic A."/>
            <person name="Ireland A."/>
            <person name="Larimer J."/>
            <person name="McCowan C."/>
            <person name="Murphy C."/>
            <person name="Pearson M."/>
            <person name="Poon T.W."/>
            <person name="Priest M."/>
            <person name="Roberts A."/>
            <person name="Saif S."/>
            <person name="Shea T."/>
            <person name="Sykes S."/>
            <person name="Wortman J."/>
            <person name="Nusbaum C."/>
            <person name="Birren B."/>
        </authorList>
    </citation>
    <scope>NUCLEOTIDE SEQUENCE [LARGE SCALE GENOMIC DNA]</scope>
    <source>
        <strain evidence="5">APO3</strain>
    </source>
</reference>
<dbReference type="PANTHER" id="PTHR43294:SF21">
    <property type="entry name" value="CATION TRANSPORTING ATPASE"/>
    <property type="match status" value="1"/>
</dbReference>
<organism evidence="5">
    <name type="scientific">Aphanomyces astaci</name>
    <name type="common">Crayfish plague agent</name>
    <dbReference type="NCBI Taxonomy" id="112090"/>
    <lineage>
        <taxon>Eukaryota</taxon>
        <taxon>Sar</taxon>
        <taxon>Stramenopiles</taxon>
        <taxon>Oomycota</taxon>
        <taxon>Saprolegniomycetes</taxon>
        <taxon>Saprolegniales</taxon>
        <taxon>Verrucalvaceae</taxon>
        <taxon>Aphanomyces</taxon>
    </lineage>
</organism>
<dbReference type="RefSeq" id="XP_009824853.1">
    <property type="nucleotide sequence ID" value="XM_009826551.1"/>
</dbReference>
<comment type="subcellular location">
    <subcellularLocation>
        <location evidence="1">Cell membrane</location>
        <topology evidence="1">Multi-pass membrane protein</topology>
    </subcellularLocation>
</comment>
<evidence type="ECO:0000256" key="1">
    <source>
        <dbReference type="ARBA" id="ARBA00004651"/>
    </source>
</evidence>
<dbReference type="Gene3D" id="3.40.1110.10">
    <property type="entry name" value="Calcium-transporting ATPase, cytoplasmic domain N"/>
    <property type="match status" value="1"/>
</dbReference>
<dbReference type="AlphaFoldDB" id="W4H456"/>
<dbReference type="Pfam" id="PF13246">
    <property type="entry name" value="Cation_ATPase"/>
    <property type="match status" value="1"/>
</dbReference>
<feature type="domain" description="P-type ATPase A" evidence="4">
    <location>
        <begin position="67"/>
        <end position="180"/>
    </location>
</feature>
<proteinExistence type="predicted"/>
<dbReference type="EMBL" id="KI913117">
    <property type="protein sequence ID" value="ETV86381.1"/>
    <property type="molecule type" value="Genomic_DNA"/>
</dbReference>
<gene>
    <name evidence="5" type="ORF">H257_02760</name>
</gene>
<feature type="region of interest" description="Disordered" evidence="3">
    <location>
        <begin position="735"/>
        <end position="758"/>
    </location>
</feature>
<protein>
    <recommendedName>
        <fullName evidence="4">P-type ATPase A domain-containing protein</fullName>
    </recommendedName>
</protein>
<dbReference type="InterPro" id="IPR008250">
    <property type="entry name" value="ATPase_P-typ_transduc_dom_A_sf"/>
</dbReference>
<dbReference type="InterPro" id="IPR059000">
    <property type="entry name" value="ATPase_P-type_domA"/>
</dbReference>
<dbReference type="GO" id="GO:0030007">
    <property type="term" value="P:intracellular potassium ion homeostasis"/>
    <property type="evidence" value="ECO:0007669"/>
    <property type="project" value="TreeGrafter"/>
</dbReference>
<accession>W4H456</accession>
<dbReference type="Pfam" id="PF00122">
    <property type="entry name" value="E1-E2_ATPase"/>
    <property type="match status" value="1"/>
</dbReference>
<dbReference type="STRING" id="112090.W4H456"/>
<dbReference type="Gene3D" id="2.70.150.10">
    <property type="entry name" value="Calcium-transporting ATPase, cytoplasmic transduction domain A"/>
    <property type="match status" value="1"/>
</dbReference>
<dbReference type="PANTHER" id="PTHR43294">
    <property type="entry name" value="SODIUM/POTASSIUM-TRANSPORTING ATPASE SUBUNIT ALPHA"/>
    <property type="match status" value="1"/>
</dbReference>
<dbReference type="GO" id="GO:0036376">
    <property type="term" value="P:sodium ion export across plasma membrane"/>
    <property type="evidence" value="ECO:0007669"/>
    <property type="project" value="TreeGrafter"/>
</dbReference>
<dbReference type="OrthoDB" id="158672at2759"/>
<dbReference type="GO" id="GO:1902600">
    <property type="term" value="P:proton transmembrane transport"/>
    <property type="evidence" value="ECO:0007669"/>
    <property type="project" value="TreeGrafter"/>
</dbReference>
<feature type="compositionally biased region" description="Pro residues" evidence="3">
    <location>
        <begin position="749"/>
        <end position="758"/>
    </location>
</feature>
<evidence type="ECO:0000256" key="2">
    <source>
        <dbReference type="ARBA" id="ARBA00022475"/>
    </source>
</evidence>
<keyword evidence="2" id="KW-0472">Membrane</keyword>
<dbReference type="InterPro" id="IPR050510">
    <property type="entry name" value="Cation_transp_ATPase_P-type"/>
</dbReference>
<dbReference type="SUPFAM" id="SSF81660">
    <property type="entry name" value="Metal cation-transporting ATPase, ATP-binding domain N"/>
    <property type="match status" value="1"/>
</dbReference>
<dbReference type="GeneID" id="20804756"/>
<dbReference type="SUPFAM" id="SSF81653">
    <property type="entry name" value="Calcium ATPase, transduction domain A"/>
    <property type="match status" value="1"/>
</dbReference>
<sequence>MGRISTSPRRATDEHLLDVAALEMRFQTDLVYGLTSAHVAELQAQPTYRPNLLPTDVETGHGAIHELVAVLREGTWIHTRAENLVPGDVISLKTGQCVPADVRLVEAEDMVVTHLTLTGEKTPLPRSATTVSVFDSPGVNLPYMQAANMLFYGTTITQGVGKGVVCRIGADTVLGVISNTVLQSQRTRDPSPNTKLYDDVRTLGVACKNEQVPACLSKITALVVEHSCVVQRTVVTASFGADLPVTVTAADAGLHPAEASTDDVELAIATTIMDTYKANSDANALMRAFSACHSHPSLNSRDQAAISRFCDLFTGTSRYAASLCGQLSGCDVYVHFDPECSAHVVVLQGPAREVLSRCGQVRKGQGVVVLDTADFTNIERMLESLEARGEDVVGVAELYLDPVEFPPVGNIALDMAQFNFPTSNMIYLGALGLQDKASPDLVHLVTHCHAADVSVFVLAEESEFVVDGSSFVSTVLAAPSRQYHRRRSSSVDATPTSSDFPVDSHASTRFVPLSNVQLGVQDATAAMMDLSPLVVAASAISISNTFGDWKHILMEHPVVVFEGTSPAHIDLLVETLQDLGEVVGLIASGNANALSHLNADVGFAIPTGNIIDLSEEAADVVLGYSESPRVDAVRIIELAKRAATATSTDGLGGDGAARARDSGPSLGTFVPEGPHGEAKHLIENLLRDTIAVGRALQLSPDEMEECFHVAMGPGAFPPLPSSFMSSMMAAFMMSSSCRPASSPQSPTSSAPPSPGLSP</sequence>
<dbReference type="InterPro" id="IPR023299">
    <property type="entry name" value="ATPase_P-typ_cyto_dom_N"/>
</dbReference>
<evidence type="ECO:0000259" key="4">
    <source>
        <dbReference type="Pfam" id="PF00122"/>
    </source>
</evidence>